<proteinExistence type="predicted"/>
<evidence type="ECO:0000313" key="1">
    <source>
        <dbReference type="EMBL" id="KAG8005471.1"/>
    </source>
</evidence>
<reference evidence="1" key="1">
    <citation type="submission" date="2020-04" db="EMBL/GenBank/DDBJ databases">
        <title>A chromosome-scale assembly and high-density genetic map of the yellow drum (Nibea albiflora) genome.</title>
        <authorList>
            <person name="Xu D."/>
            <person name="Zhang W."/>
            <person name="Chen R."/>
            <person name="Tan P."/>
            <person name="Wang L."/>
            <person name="Song H."/>
            <person name="Tian L."/>
            <person name="Zhu Q."/>
            <person name="Wang B."/>
        </authorList>
    </citation>
    <scope>NUCLEOTIDE SEQUENCE</scope>
    <source>
        <strain evidence="1">ZJHYS-2018</strain>
    </source>
</reference>
<sequence>MGKMNQCLKRVFIAFNAMFAIFGALMIYGLIRSSTYSHQLSAVGSPSMGWAWVFALGVLGTAGLGIFAGCSEKPLVLKIFAGFMGVGMIVMMIFGIICAAGKQQMKAVFQDDKVAKTLLHDPGMRQMLDHLQAEGQCCGITSASNWGGDIPSSCSCGSGYMMYTSPGCKAKPQTCSKYIFAVLDTVFSIVFGIFFGFAAVALLGLLISLLMLHQIKRHDNAGASFDMKGY</sequence>
<evidence type="ECO:0000313" key="2">
    <source>
        <dbReference type="Proteomes" id="UP000805704"/>
    </source>
</evidence>
<dbReference type="EMBL" id="CM024810">
    <property type="protein sequence ID" value="KAG8005471.1"/>
    <property type="molecule type" value="Genomic_DNA"/>
</dbReference>
<comment type="caution">
    <text evidence="1">The sequence shown here is derived from an EMBL/GenBank/DDBJ whole genome shotgun (WGS) entry which is preliminary data.</text>
</comment>
<accession>A0ACB7ETW2</accession>
<name>A0ACB7ETW2_NIBAL</name>
<gene>
    <name evidence="1" type="primary">TSPAN7</name>
    <name evidence="1" type="ORF">GBF38_001299</name>
</gene>
<dbReference type="Proteomes" id="UP000805704">
    <property type="component" value="Chromosome 22"/>
</dbReference>
<keyword evidence="2" id="KW-1185">Reference proteome</keyword>
<organism evidence="1 2">
    <name type="scientific">Nibea albiflora</name>
    <name type="common">Yellow drum</name>
    <name type="synonym">Corvina albiflora</name>
    <dbReference type="NCBI Taxonomy" id="240163"/>
    <lineage>
        <taxon>Eukaryota</taxon>
        <taxon>Metazoa</taxon>
        <taxon>Chordata</taxon>
        <taxon>Craniata</taxon>
        <taxon>Vertebrata</taxon>
        <taxon>Euteleostomi</taxon>
        <taxon>Actinopterygii</taxon>
        <taxon>Neopterygii</taxon>
        <taxon>Teleostei</taxon>
        <taxon>Neoteleostei</taxon>
        <taxon>Acanthomorphata</taxon>
        <taxon>Eupercaria</taxon>
        <taxon>Sciaenidae</taxon>
        <taxon>Nibea</taxon>
    </lineage>
</organism>
<protein>
    <submittedName>
        <fullName evidence="1">Tetraspanin-7</fullName>
    </submittedName>
</protein>